<sequence>MHRWALAAIVTLGLLWVCHATPAAAVGPVDAHVIVVTIDGFAAYLLDDPQSPIPTIRKLAAEGTTAEGMRPVNPSVTWPNHTTLITGVRPDRHGVLFNGVLTRGEPGRPVRVEPAKTQAELVTGPTIYELLKPLGYRTAAINWPCTRGSENIDDNFPDVPDQVGVMSPILRQELVKAGALPDETQKSFMAMSSPQKDAVWSAAACQAIRARKPHFMTYHILNTDGIHHKYGPKTPAGYTALALADQNIRDLLAALDEAGIRQKTTIFIVADHGFATARKLVLPNVIFRDAGLLTVAPTTAVVRAHAQIFSEGGSAMVYLNNPETAAADRAKVIELLKGQEGIASIVEPKDFAAMGVPTAQTSKQAPDLILLADNGYAFSNVATGAETVVKTDTIKWTIGNHGYINTNPEMNAVFVASGRGIKKGGRLGVIENIDIAPTAAHLLGQEMKDVQGKVLKEALAE</sequence>
<dbReference type="Proteomes" id="UP000593765">
    <property type="component" value="Chromosome"/>
</dbReference>
<dbReference type="InterPro" id="IPR017850">
    <property type="entry name" value="Alkaline_phosphatase_core_sf"/>
</dbReference>
<feature type="chain" id="PRO_5034373169" evidence="1">
    <location>
        <begin position="26"/>
        <end position="461"/>
    </location>
</feature>
<dbReference type="PANTHER" id="PTHR10151">
    <property type="entry name" value="ECTONUCLEOTIDE PYROPHOSPHATASE/PHOSPHODIESTERASE"/>
    <property type="match status" value="1"/>
</dbReference>
<protein>
    <submittedName>
        <fullName evidence="2">Alkaline phosphatase family protein</fullName>
    </submittedName>
</protein>
<dbReference type="CDD" id="cd16018">
    <property type="entry name" value="Enpp"/>
    <property type="match status" value="1"/>
</dbReference>
<dbReference type="InterPro" id="IPR002591">
    <property type="entry name" value="Phosphodiest/P_Trfase"/>
</dbReference>
<feature type="signal peptide" evidence="1">
    <location>
        <begin position="1"/>
        <end position="25"/>
    </location>
</feature>
<dbReference type="AlphaFoldDB" id="A0A7M2X247"/>
<proteinExistence type="predicted"/>
<keyword evidence="1" id="KW-0732">Signal</keyword>
<evidence type="ECO:0000313" key="2">
    <source>
        <dbReference type="EMBL" id="QOV91827.1"/>
    </source>
</evidence>
<evidence type="ECO:0000313" key="3">
    <source>
        <dbReference type="Proteomes" id="UP000593765"/>
    </source>
</evidence>
<dbReference type="KEGG" id="hbs:IPV69_10925"/>
<accession>A0A7M2X247</accession>
<gene>
    <name evidence="2" type="ORF">IPV69_10925</name>
</gene>
<reference evidence="2 3" key="1">
    <citation type="submission" date="2020-10" db="EMBL/GenBank/DDBJ databases">
        <title>Wide distribution of Phycisphaera-like planctomycetes from WD2101 soil group in peatlands and genome analysis of the first cultivated representative.</title>
        <authorList>
            <person name="Dedysh S.N."/>
            <person name="Beletsky A.V."/>
            <person name="Ivanova A."/>
            <person name="Kulichevskaya I.S."/>
            <person name="Suzina N.E."/>
            <person name="Philippov D.A."/>
            <person name="Rakitin A.L."/>
            <person name="Mardanov A.V."/>
            <person name="Ravin N.V."/>
        </authorList>
    </citation>
    <scope>NUCLEOTIDE SEQUENCE [LARGE SCALE GENOMIC DNA]</scope>
    <source>
        <strain evidence="2 3">M1803</strain>
    </source>
</reference>
<dbReference type="PANTHER" id="PTHR10151:SF120">
    <property type="entry name" value="BIS(5'-ADENOSYL)-TRIPHOSPHATASE"/>
    <property type="match status" value="1"/>
</dbReference>
<dbReference type="RefSeq" id="WP_206295145.1">
    <property type="nucleotide sequence ID" value="NZ_CP063458.1"/>
</dbReference>
<dbReference type="Pfam" id="PF01663">
    <property type="entry name" value="Phosphodiest"/>
    <property type="match status" value="1"/>
</dbReference>
<evidence type="ECO:0000256" key="1">
    <source>
        <dbReference type="SAM" id="SignalP"/>
    </source>
</evidence>
<keyword evidence="3" id="KW-1185">Reference proteome</keyword>
<dbReference type="GO" id="GO:0016787">
    <property type="term" value="F:hydrolase activity"/>
    <property type="evidence" value="ECO:0007669"/>
    <property type="project" value="UniProtKB-ARBA"/>
</dbReference>
<dbReference type="EMBL" id="CP063458">
    <property type="protein sequence ID" value="QOV91827.1"/>
    <property type="molecule type" value="Genomic_DNA"/>
</dbReference>
<dbReference type="Gene3D" id="3.40.720.10">
    <property type="entry name" value="Alkaline Phosphatase, subunit A"/>
    <property type="match status" value="1"/>
</dbReference>
<name>A0A7M2X247_9BACT</name>
<dbReference type="SUPFAM" id="SSF53649">
    <property type="entry name" value="Alkaline phosphatase-like"/>
    <property type="match status" value="1"/>
</dbReference>
<organism evidence="2 3">
    <name type="scientific">Humisphaera borealis</name>
    <dbReference type="NCBI Taxonomy" id="2807512"/>
    <lineage>
        <taxon>Bacteria</taxon>
        <taxon>Pseudomonadati</taxon>
        <taxon>Planctomycetota</taxon>
        <taxon>Phycisphaerae</taxon>
        <taxon>Tepidisphaerales</taxon>
        <taxon>Tepidisphaeraceae</taxon>
        <taxon>Humisphaera</taxon>
    </lineage>
</organism>